<evidence type="ECO:0000259" key="3">
    <source>
        <dbReference type="PROSITE" id="PS51186"/>
    </source>
</evidence>
<proteinExistence type="predicted"/>
<dbReference type="Pfam" id="PF00583">
    <property type="entry name" value="Acetyltransf_1"/>
    <property type="match status" value="2"/>
</dbReference>
<keyword evidence="5" id="KW-1185">Reference proteome</keyword>
<dbReference type="CDD" id="cd04301">
    <property type="entry name" value="NAT_SF"/>
    <property type="match status" value="2"/>
</dbReference>
<evidence type="ECO:0000256" key="2">
    <source>
        <dbReference type="ARBA" id="ARBA00023315"/>
    </source>
</evidence>
<dbReference type="InterPro" id="IPR016181">
    <property type="entry name" value="Acyl_CoA_acyltransferase"/>
</dbReference>
<keyword evidence="2" id="KW-0012">Acyltransferase</keyword>
<gene>
    <name evidence="4" type="ORF">RND15_21605</name>
</gene>
<protein>
    <submittedName>
        <fullName evidence="4">GNAT family N-acetyltransferase</fullName>
    </submittedName>
</protein>
<keyword evidence="1" id="KW-0808">Transferase</keyword>
<feature type="domain" description="N-acetyltransferase" evidence="3">
    <location>
        <begin position="133"/>
        <end position="282"/>
    </location>
</feature>
<feature type="domain" description="N-acetyltransferase" evidence="3">
    <location>
        <begin position="1"/>
        <end position="122"/>
    </location>
</feature>
<reference evidence="4" key="1">
    <citation type="submission" date="2024-05" db="EMBL/GenBank/DDBJ databases">
        <title>30 novel species of actinomycetes from the DSMZ collection.</title>
        <authorList>
            <person name="Nouioui I."/>
        </authorList>
    </citation>
    <scope>NUCLEOTIDE SEQUENCE</scope>
    <source>
        <strain evidence="4">DSM 41529</strain>
    </source>
</reference>
<dbReference type="SUPFAM" id="SSF55729">
    <property type="entry name" value="Acyl-CoA N-acyltransferases (Nat)"/>
    <property type="match status" value="2"/>
</dbReference>
<evidence type="ECO:0000256" key="1">
    <source>
        <dbReference type="ARBA" id="ARBA00022679"/>
    </source>
</evidence>
<accession>A0ABU2XH72</accession>
<dbReference type="InterPro" id="IPR000182">
    <property type="entry name" value="GNAT_dom"/>
</dbReference>
<sequence>MTTTLRPTGPEQHTDAGGRARAYEVCVNGRAVGTLRLATDDRLGPEVGRIERLHIDEPDRHRGRGTVAALAAEEVLRGWGCTQVEVSIAAQATTGLGLAGALGFGERSRNMVKELSETPELPPGSEVRAMGEAEYPAWFEHERTEHIRSWTERGVAEEAARAKADAVYATLLPDGPATSGTLLHVLAHDGTDVGTVWLAIRPEEGVEAEGALEGYVYGVEVVEEHRGRGHGRTLMLAAERDGLAAGARTIGLHVFGGNTAALRLYESLGYRPTEYHLFKQLL</sequence>
<comment type="caution">
    <text evidence="4">The sequence shown here is derived from an EMBL/GenBank/DDBJ whole genome shotgun (WGS) entry which is preliminary data.</text>
</comment>
<evidence type="ECO:0000313" key="4">
    <source>
        <dbReference type="EMBL" id="MDT0545286.1"/>
    </source>
</evidence>
<name>A0ABU2XH72_9ACTN</name>
<dbReference type="Proteomes" id="UP001180754">
    <property type="component" value="Unassembled WGS sequence"/>
</dbReference>
<dbReference type="EMBL" id="JAVRFD010000010">
    <property type="protein sequence ID" value="MDT0545286.1"/>
    <property type="molecule type" value="Genomic_DNA"/>
</dbReference>
<dbReference type="InterPro" id="IPR050832">
    <property type="entry name" value="Bact_Acetyltransf"/>
</dbReference>
<dbReference type="PROSITE" id="PS51186">
    <property type="entry name" value="GNAT"/>
    <property type="match status" value="2"/>
</dbReference>
<dbReference type="PANTHER" id="PTHR43877:SF2">
    <property type="entry name" value="AMINOALKYLPHOSPHONATE N-ACETYLTRANSFERASE-RELATED"/>
    <property type="match status" value="1"/>
</dbReference>
<dbReference type="PANTHER" id="PTHR43877">
    <property type="entry name" value="AMINOALKYLPHOSPHONATE N-ACETYLTRANSFERASE-RELATED-RELATED"/>
    <property type="match status" value="1"/>
</dbReference>
<dbReference type="RefSeq" id="WP_311725768.1">
    <property type="nucleotide sequence ID" value="NZ_JAVRFD010000010.1"/>
</dbReference>
<organism evidence="4 5">
    <name type="scientific">Streptomyces lonegramiae</name>
    <dbReference type="NCBI Taxonomy" id="3075524"/>
    <lineage>
        <taxon>Bacteria</taxon>
        <taxon>Bacillati</taxon>
        <taxon>Actinomycetota</taxon>
        <taxon>Actinomycetes</taxon>
        <taxon>Kitasatosporales</taxon>
        <taxon>Streptomycetaceae</taxon>
        <taxon>Streptomyces</taxon>
    </lineage>
</organism>
<dbReference type="Gene3D" id="3.40.630.30">
    <property type="match status" value="2"/>
</dbReference>
<evidence type="ECO:0000313" key="5">
    <source>
        <dbReference type="Proteomes" id="UP001180754"/>
    </source>
</evidence>